<proteinExistence type="predicted"/>
<evidence type="ECO:0000313" key="8">
    <source>
        <dbReference type="EMBL" id="KAJ5389386.1"/>
    </source>
</evidence>
<dbReference type="GO" id="GO:0005739">
    <property type="term" value="C:mitochondrion"/>
    <property type="evidence" value="ECO:0007669"/>
    <property type="project" value="UniProtKB-SubCell"/>
</dbReference>
<dbReference type="GeneID" id="81432562"/>
<feature type="region of interest" description="Disordered" evidence="7">
    <location>
        <begin position="549"/>
        <end position="607"/>
    </location>
</feature>
<evidence type="ECO:0000256" key="4">
    <source>
        <dbReference type="ARBA" id="ARBA00022824"/>
    </source>
</evidence>
<dbReference type="AlphaFoldDB" id="A0A9W9VU37"/>
<organism evidence="8 9">
    <name type="scientific">Penicillium cataractarum</name>
    <dbReference type="NCBI Taxonomy" id="2100454"/>
    <lineage>
        <taxon>Eukaryota</taxon>
        <taxon>Fungi</taxon>
        <taxon>Dikarya</taxon>
        <taxon>Ascomycota</taxon>
        <taxon>Pezizomycotina</taxon>
        <taxon>Eurotiomycetes</taxon>
        <taxon>Eurotiomycetidae</taxon>
        <taxon>Eurotiales</taxon>
        <taxon>Aspergillaceae</taxon>
        <taxon>Penicillium</taxon>
    </lineage>
</organism>
<keyword evidence="5" id="KW-0496">Mitochondrion</keyword>
<dbReference type="EMBL" id="JAPZBS010000001">
    <property type="protein sequence ID" value="KAJ5389386.1"/>
    <property type="molecule type" value="Genomic_DNA"/>
</dbReference>
<evidence type="ECO:0000256" key="5">
    <source>
        <dbReference type="ARBA" id="ARBA00023128"/>
    </source>
</evidence>
<evidence type="ECO:0008006" key="10">
    <source>
        <dbReference type="Google" id="ProtNLM"/>
    </source>
</evidence>
<dbReference type="InterPro" id="IPR052374">
    <property type="entry name" value="SERAC1"/>
</dbReference>
<evidence type="ECO:0000313" key="9">
    <source>
        <dbReference type="Proteomes" id="UP001147782"/>
    </source>
</evidence>
<gene>
    <name evidence="8" type="ORF">N7496_000454</name>
</gene>
<keyword evidence="9" id="KW-1185">Reference proteome</keyword>
<evidence type="ECO:0000256" key="1">
    <source>
        <dbReference type="ARBA" id="ARBA00004173"/>
    </source>
</evidence>
<accession>A0A9W9VU37</accession>
<keyword evidence="4" id="KW-0256">Endoplasmic reticulum</keyword>
<comment type="subcellular location">
    <subcellularLocation>
        <location evidence="2">Endoplasmic reticulum</location>
    </subcellularLocation>
    <subcellularLocation>
        <location evidence="3">Membrane</location>
    </subcellularLocation>
    <subcellularLocation>
        <location evidence="1">Mitochondrion</location>
    </subcellularLocation>
</comment>
<dbReference type="GO" id="GO:0016020">
    <property type="term" value="C:membrane"/>
    <property type="evidence" value="ECO:0007669"/>
    <property type="project" value="UniProtKB-SubCell"/>
</dbReference>
<dbReference type="OrthoDB" id="4332871at2759"/>
<name>A0A9W9VU37_9EURO</name>
<evidence type="ECO:0000256" key="6">
    <source>
        <dbReference type="ARBA" id="ARBA00023136"/>
    </source>
</evidence>
<reference evidence="8" key="1">
    <citation type="submission" date="2022-11" db="EMBL/GenBank/DDBJ databases">
        <authorList>
            <person name="Petersen C."/>
        </authorList>
    </citation>
    <scope>NUCLEOTIDE SEQUENCE</scope>
    <source>
        <strain evidence="8">IBT 29864</strain>
    </source>
</reference>
<evidence type="ECO:0000256" key="3">
    <source>
        <dbReference type="ARBA" id="ARBA00004370"/>
    </source>
</evidence>
<dbReference type="PANTHER" id="PTHR48182">
    <property type="entry name" value="PROTEIN SERAC1"/>
    <property type="match status" value="1"/>
</dbReference>
<dbReference type="PANTHER" id="PTHR48182:SF2">
    <property type="entry name" value="PROTEIN SERAC1"/>
    <property type="match status" value="1"/>
</dbReference>
<evidence type="ECO:0000256" key="2">
    <source>
        <dbReference type="ARBA" id="ARBA00004240"/>
    </source>
</evidence>
<protein>
    <recommendedName>
        <fullName evidence="10">DUF676 domain-containing protein</fullName>
    </recommendedName>
</protein>
<sequence>MSQLWVACAEAGPLAGLPPGRIQGIAQRFHAFYRAFRCFRRVLRYQHTTLESYHEYQQTWDECNDFLHHNPGLCRQDTTPQTNLLHENACYVYNSSDLDLLERRLDLQLHIMNAKLDDIIFYSEIVANMRANQRNLFLVILRQSDMHRMPQMISTEAAPQYEVTLPSALTPVEKNTWPLFRHLVELREALKRTRAPPLSSVHCEKLWILVVARFRDHELPFQGSQLMFSRDFKLSDRKMLREYSQQTLKQRQSSYRTQKPSPYLRRRVYTHEEDGPLATLQPDSLEEEEFLHTVDVVTYLGNRCIVSTRIDTGWGLVQHLPPISEIHPYTKHERFRAPQIRLYEACNVEEVDDAELWRHKGRKPSYNFESKSDAIAFQCALRGKVLVHTFHVEDITSERGSESTAQPLKLWSDLDGRNKSISFLVQKSKPYYHIDVPLLLLDSSIHTSEAGRKIRVDFASQKPKKGRNSTSKTGLLRRFSDLLRHSPPDTEPGFARRDSRQDMTDTIAADDVSTQDTQFLLSLGHLRFEFSTLEDGGIFQETLESFFSETRETEPSFGQPPSISRENSEGGRSPSIVVVPEPDPDPHPDVKPKRKSLKSPLDPLNPPLPNITKDLDYRVRGIKLEYVGPDLLVYLSRKLGIEPTVEGRVKALATSQTGDKVAVVAWRPQPACLSTPGKDEWDFGPTSDDDDLHITVDTHFRGVTILYSPPPDVPHTIDICAIAGLGGHAWGSFKYKGVSQSFMWVLDGLRDNLPNARLMTYGSKTRLDGNESTQTLEDLGKLLRDEMRSVTRRRSQSVLSSTSSHLGTAFAVPSYFIAHSLGGLTVKEALLQEKKNEEPESFIDNFQGALFFGVPSHGMHVKVLEGMIRGQPNEFLVKSIMYQSTTLQDLSRRFKSKFEKKKPRIIYFYEMEPSFSPEKNEDGQWKMTGTPKKMLVDRDSATDGEVWGPGHINTHPLNRNHSDLVKFSSPNDADFLRVLTELKVLVGYVKIGEED</sequence>
<dbReference type="RefSeq" id="XP_056560114.1">
    <property type="nucleotide sequence ID" value="XM_056693385.1"/>
</dbReference>
<dbReference type="Proteomes" id="UP001147782">
    <property type="component" value="Unassembled WGS sequence"/>
</dbReference>
<comment type="caution">
    <text evidence="8">The sequence shown here is derived from an EMBL/GenBank/DDBJ whole genome shotgun (WGS) entry which is preliminary data.</text>
</comment>
<evidence type="ECO:0000256" key="7">
    <source>
        <dbReference type="SAM" id="MobiDB-lite"/>
    </source>
</evidence>
<keyword evidence="6" id="KW-0472">Membrane</keyword>
<dbReference type="GO" id="GO:0005783">
    <property type="term" value="C:endoplasmic reticulum"/>
    <property type="evidence" value="ECO:0007669"/>
    <property type="project" value="UniProtKB-SubCell"/>
</dbReference>
<reference evidence="8" key="2">
    <citation type="journal article" date="2023" name="IMA Fungus">
        <title>Comparative genomic study of the Penicillium genus elucidates a diverse pangenome and 15 lateral gene transfer events.</title>
        <authorList>
            <person name="Petersen C."/>
            <person name="Sorensen T."/>
            <person name="Nielsen M.R."/>
            <person name="Sondergaard T.E."/>
            <person name="Sorensen J.L."/>
            <person name="Fitzpatrick D.A."/>
            <person name="Frisvad J.C."/>
            <person name="Nielsen K.L."/>
        </authorList>
    </citation>
    <scope>NUCLEOTIDE SEQUENCE</scope>
    <source>
        <strain evidence="8">IBT 29864</strain>
    </source>
</reference>